<dbReference type="SUPFAM" id="SSF52402">
    <property type="entry name" value="Adenine nucleotide alpha hydrolases-like"/>
    <property type="match status" value="1"/>
</dbReference>
<dbReference type="HOGENOM" id="CLU_1692923_0_0_11"/>
<accession>Q0RQ27</accession>
<dbReference type="PANTHER" id="PTHR46268">
    <property type="entry name" value="STRESS RESPONSE PROTEIN NHAX"/>
    <property type="match status" value="1"/>
</dbReference>
<dbReference type="InterPro" id="IPR006016">
    <property type="entry name" value="UspA"/>
</dbReference>
<dbReference type="AlphaFoldDB" id="Q0RQ27"/>
<dbReference type="Proteomes" id="UP000000657">
    <property type="component" value="Chromosome"/>
</dbReference>
<feature type="domain" description="UspA" evidence="2">
    <location>
        <begin position="1"/>
        <end position="146"/>
    </location>
</feature>
<name>Q0RQ27_FRAAA</name>
<dbReference type="Pfam" id="PF00582">
    <property type="entry name" value="Usp"/>
    <property type="match status" value="1"/>
</dbReference>
<dbReference type="CDD" id="cd00293">
    <property type="entry name" value="USP-like"/>
    <property type="match status" value="1"/>
</dbReference>
<dbReference type="InterPro" id="IPR014729">
    <property type="entry name" value="Rossmann-like_a/b/a_fold"/>
</dbReference>
<evidence type="ECO:0000259" key="2">
    <source>
        <dbReference type="Pfam" id="PF00582"/>
    </source>
</evidence>
<reference evidence="3 4" key="1">
    <citation type="journal article" date="2007" name="Genome Res.">
        <title>Genome characteristics of facultatively symbiotic Frankia sp. strains reflect host range and host plant biogeography.</title>
        <authorList>
            <person name="Normand P."/>
            <person name="Lapierre P."/>
            <person name="Tisa L.S."/>
            <person name="Gogarten J.P."/>
            <person name="Alloisio N."/>
            <person name="Bagnarol E."/>
            <person name="Bassi C.A."/>
            <person name="Berry A.M."/>
            <person name="Bickhart D.M."/>
            <person name="Choisne N."/>
            <person name="Couloux A."/>
            <person name="Cournoyer B."/>
            <person name="Cruveiller S."/>
            <person name="Daubin V."/>
            <person name="Demange N."/>
            <person name="Francino M.P."/>
            <person name="Goltsman E."/>
            <person name="Huang Y."/>
            <person name="Kopp O.R."/>
            <person name="Labarre L."/>
            <person name="Lapidus A."/>
            <person name="Lavire C."/>
            <person name="Marechal J."/>
            <person name="Martinez M."/>
            <person name="Mastronunzio J.E."/>
            <person name="Mullin B.C."/>
            <person name="Niemann J."/>
            <person name="Pujic P."/>
            <person name="Rawnsley T."/>
            <person name="Rouy Z."/>
            <person name="Schenowitz C."/>
            <person name="Sellstedt A."/>
            <person name="Tavares F."/>
            <person name="Tomkins J.P."/>
            <person name="Vallenet D."/>
            <person name="Valverde C."/>
            <person name="Wall L.G."/>
            <person name="Wang Y."/>
            <person name="Medigue C."/>
            <person name="Benson D.R."/>
        </authorList>
    </citation>
    <scope>NUCLEOTIDE SEQUENCE [LARGE SCALE GENOMIC DNA]</scope>
    <source>
        <strain evidence="4">DSM 45986 / CECT 9034 / ACN14a</strain>
    </source>
</reference>
<comment type="similarity">
    <text evidence="1">Belongs to the universal stress protein A family.</text>
</comment>
<protein>
    <submittedName>
        <fullName evidence="3">Stress-inducible protein</fullName>
    </submittedName>
</protein>
<evidence type="ECO:0000256" key="1">
    <source>
        <dbReference type="ARBA" id="ARBA00008791"/>
    </source>
</evidence>
<dbReference type="EMBL" id="CT573213">
    <property type="protein sequence ID" value="CAJ60350.1"/>
    <property type="molecule type" value="Genomic_DNA"/>
</dbReference>
<dbReference type="STRING" id="326424.FRAAL1696"/>
<dbReference type="eggNOG" id="COG0589">
    <property type="taxonomic scope" value="Bacteria"/>
</dbReference>
<gene>
    <name evidence="3" type="ordered locus">FRAAL1696</name>
</gene>
<sequence>MVGVDNGQAAPAALGWAADLAARLGAELDVVHVQPLSPAQIRTMVSTVPGRRACERFLRFEEDAESRAAGAVADRTLAAIPVRWRFHVRAGEPATELLAVADSVDAYAIVLGTRHGGVGVALERLLTGSVSHRTLHRTRRPVLIVPTDVDDQPVRDA</sequence>
<proteinExistence type="inferred from homology"/>
<dbReference type="Gene3D" id="3.40.50.620">
    <property type="entry name" value="HUPs"/>
    <property type="match status" value="1"/>
</dbReference>
<dbReference type="PANTHER" id="PTHR46268:SF6">
    <property type="entry name" value="UNIVERSAL STRESS PROTEIN UP12"/>
    <property type="match status" value="1"/>
</dbReference>
<organism evidence="3 4">
    <name type="scientific">Frankia alni (strain DSM 45986 / CECT 9034 / ACN14a)</name>
    <dbReference type="NCBI Taxonomy" id="326424"/>
    <lineage>
        <taxon>Bacteria</taxon>
        <taxon>Bacillati</taxon>
        <taxon>Actinomycetota</taxon>
        <taxon>Actinomycetes</taxon>
        <taxon>Frankiales</taxon>
        <taxon>Frankiaceae</taxon>
        <taxon>Frankia</taxon>
    </lineage>
</organism>
<evidence type="ECO:0000313" key="3">
    <source>
        <dbReference type="EMBL" id="CAJ60350.1"/>
    </source>
</evidence>
<dbReference type="KEGG" id="fal:FRAAL1696"/>
<keyword evidence="4" id="KW-1185">Reference proteome</keyword>
<evidence type="ECO:0000313" key="4">
    <source>
        <dbReference type="Proteomes" id="UP000000657"/>
    </source>
</evidence>